<dbReference type="InterPro" id="IPR028612">
    <property type="entry name" value="Topoisom_1_IA"/>
</dbReference>
<reference evidence="13" key="1">
    <citation type="journal article" date="2020" name="mSystems">
        <title>Genome- and Community-Level Interaction Insights into Carbon Utilization and Element Cycling Functions of Hydrothermarchaeota in Hydrothermal Sediment.</title>
        <authorList>
            <person name="Zhou Z."/>
            <person name="Liu Y."/>
            <person name="Xu W."/>
            <person name="Pan J."/>
            <person name="Luo Z.H."/>
            <person name="Li M."/>
        </authorList>
    </citation>
    <scope>NUCLEOTIDE SEQUENCE [LARGE SCALE GENOMIC DNA]</scope>
    <source>
        <strain evidence="13">HyVt-329</strain>
    </source>
</reference>
<dbReference type="InterPro" id="IPR023405">
    <property type="entry name" value="Topo_IA_core_domain"/>
</dbReference>
<dbReference type="NCBIfam" id="TIGR01051">
    <property type="entry name" value="topA_bact"/>
    <property type="match status" value="1"/>
</dbReference>
<keyword evidence="3" id="KW-0479">Metal-binding</keyword>
<feature type="site" description="Interaction with DNA" evidence="10">
    <location>
        <position position="301"/>
    </location>
</feature>
<feature type="site" description="Interaction with DNA" evidence="10">
    <location>
        <position position="34"/>
    </location>
</feature>
<feature type="site" description="Interaction with DNA" evidence="10">
    <location>
        <position position="154"/>
    </location>
</feature>
<evidence type="ECO:0000313" key="13">
    <source>
        <dbReference type="EMBL" id="HDZ49670.1"/>
    </source>
</evidence>
<evidence type="ECO:0000256" key="1">
    <source>
        <dbReference type="ARBA" id="ARBA00000213"/>
    </source>
</evidence>
<dbReference type="InterPro" id="IPR023406">
    <property type="entry name" value="Topo_IA_AS"/>
</dbReference>
<dbReference type="InterPro" id="IPR013825">
    <property type="entry name" value="Topo_IA_cen_sub2"/>
</dbReference>
<feature type="site" description="Interaction with DNA" evidence="10">
    <location>
        <position position="139"/>
    </location>
</feature>
<feature type="site" description="Interaction with DNA" evidence="10">
    <location>
        <position position="147"/>
    </location>
</feature>
<evidence type="ECO:0000259" key="12">
    <source>
        <dbReference type="PROSITE" id="PS52039"/>
    </source>
</evidence>
<dbReference type="InterPro" id="IPR005733">
    <property type="entry name" value="TopoI_bac-type"/>
</dbReference>
<gene>
    <name evidence="10 13" type="primary">topA</name>
    <name evidence="13" type="ORF">ENH69_00430</name>
</gene>
<comment type="catalytic activity">
    <reaction evidence="1 10">
        <text>ATP-independent breakage of single-stranded DNA, followed by passage and rejoining.</text>
        <dbReference type="EC" id="5.6.2.1"/>
    </reaction>
</comment>
<evidence type="ECO:0000259" key="11">
    <source>
        <dbReference type="PROSITE" id="PS50880"/>
    </source>
</evidence>
<dbReference type="SMART" id="SM00493">
    <property type="entry name" value="TOPRIM"/>
    <property type="match status" value="1"/>
</dbReference>
<keyword evidence="7 10" id="KW-0799">Topoisomerase</keyword>
<organism evidence="13">
    <name type="scientific">Aerophobetes bacterium</name>
    <dbReference type="NCBI Taxonomy" id="2030807"/>
    <lineage>
        <taxon>Bacteria</taxon>
        <taxon>Candidatus Aerophobota</taxon>
    </lineage>
</organism>
<dbReference type="PROSITE" id="PS00396">
    <property type="entry name" value="TOPO_IA_1"/>
    <property type="match status" value="1"/>
</dbReference>
<feature type="site" description="Interaction with DNA" evidence="10">
    <location>
        <position position="142"/>
    </location>
</feature>
<dbReference type="HAMAP" id="MF_00952">
    <property type="entry name" value="Topoisom_1_prok"/>
    <property type="match status" value="1"/>
</dbReference>
<dbReference type="PANTHER" id="PTHR42785:SF1">
    <property type="entry name" value="DNA TOPOISOMERASE"/>
    <property type="match status" value="1"/>
</dbReference>
<comment type="similarity">
    <text evidence="2 10">Belongs to the type IA topoisomerase family.</text>
</comment>
<feature type="site" description="Interaction with DNA" evidence="10">
    <location>
        <position position="138"/>
    </location>
</feature>
<keyword evidence="8 10" id="KW-0238">DNA-binding</keyword>
<dbReference type="SUPFAM" id="SSF56712">
    <property type="entry name" value="Prokaryotic type I DNA topoisomerase"/>
    <property type="match status" value="1"/>
</dbReference>
<keyword evidence="6" id="KW-0460">Magnesium</keyword>
<evidence type="ECO:0000256" key="5">
    <source>
        <dbReference type="ARBA" id="ARBA00022833"/>
    </source>
</evidence>
<dbReference type="GO" id="GO:0003677">
    <property type="term" value="F:DNA binding"/>
    <property type="evidence" value="ECO:0007669"/>
    <property type="project" value="UniProtKB-KW"/>
</dbReference>
<dbReference type="Gene3D" id="1.10.290.10">
    <property type="entry name" value="Topoisomerase I, domain 4"/>
    <property type="match status" value="1"/>
</dbReference>
<comment type="subunit">
    <text evidence="10">Monomer.</text>
</comment>
<dbReference type="InterPro" id="IPR013826">
    <property type="entry name" value="Topo_IA_cen_sub3"/>
</dbReference>
<protein>
    <recommendedName>
        <fullName evidence="10">DNA topoisomerase 1</fullName>
        <ecNumber evidence="10">5.6.2.1</ecNumber>
    </recommendedName>
    <alternativeName>
        <fullName evidence="10">DNA topoisomerase I</fullName>
    </alternativeName>
</protein>
<dbReference type="SUPFAM" id="SSF57783">
    <property type="entry name" value="Zinc beta-ribbon"/>
    <property type="match status" value="1"/>
</dbReference>
<dbReference type="Pfam" id="PF01396">
    <property type="entry name" value="Zn_ribbon_Top1"/>
    <property type="match status" value="2"/>
</dbReference>
<dbReference type="GO" id="GO:0005694">
    <property type="term" value="C:chromosome"/>
    <property type="evidence" value="ECO:0007669"/>
    <property type="project" value="InterPro"/>
</dbReference>
<dbReference type="Gene3D" id="1.10.460.10">
    <property type="entry name" value="Topoisomerase I, domain 2"/>
    <property type="match status" value="1"/>
</dbReference>
<dbReference type="InterPro" id="IPR034149">
    <property type="entry name" value="TOPRIM_TopoI"/>
</dbReference>
<evidence type="ECO:0000256" key="6">
    <source>
        <dbReference type="ARBA" id="ARBA00022842"/>
    </source>
</evidence>
<dbReference type="PROSITE" id="PS50880">
    <property type="entry name" value="TOPRIM"/>
    <property type="match status" value="1"/>
</dbReference>
<dbReference type="InterPro" id="IPR006171">
    <property type="entry name" value="TOPRIM_dom"/>
</dbReference>
<dbReference type="Gene3D" id="3.30.65.10">
    <property type="entry name" value="Bacterial Topoisomerase I, domain 1"/>
    <property type="match status" value="2"/>
</dbReference>
<dbReference type="InterPro" id="IPR013824">
    <property type="entry name" value="Topo_IA_cen_sub1"/>
</dbReference>
<dbReference type="Pfam" id="PF01751">
    <property type="entry name" value="Toprim"/>
    <property type="match status" value="1"/>
</dbReference>
<feature type="domain" description="Topo IA-type catalytic" evidence="12">
    <location>
        <begin position="128"/>
        <end position="554"/>
    </location>
</feature>
<dbReference type="Gene3D" id="3.40.50.140">
    <property type="match status" value="1"/>
</dbReference>
<dbReference type="InterPro" id="IPR000380">
    <property type="entry name" value="Topo_IA"/>
</dbReference>
<dbReference type="CDD" id="cd03363">
    <property type="entry name" value="TOPRIM_TopoIA_TopoI"/>
    <property type="match status" value="1"/>
</dbReference>
<dbReference type="PANTHER" id="PTHR42785">
    <property type="entry name" value="DNA TOPOISOMERASE, TYPE IA, CORE"/>
    <property type="match status" value="1"/>
</dbReference>
<dbReference type="Pfam" id="PF01131">
    <property type="entry name" value="Topoisom_bac"/>
    <property type="match status" value="1"/>
</dbReference>
<evidence type="ECO:0000256" key="2">
    <source>
        <dbReference type="ARBA" id="ARBA00009446"/>
    </source>
</evidence>
<feature type="site" description="Interaction with DNA" evidence="10">
    <location>
        <position position="486"/>
    </location>
</feature>
<evidence type="ECO:0000256" key="4">
    <source>
        <dbReference type="ARBA" id="ARBA00022771"/>
    </source>
</evidence>
<keyword evidence="5" id="KW-0862">Zinc</keyword>
<sequence length="710" mass="81598">MMAKKLVIVESPAKAKTINKFLGKNFQVESCYGHIKDLPKKKLGIDIENEFEPTYQIIPGKRKTVKKLRDLSKTMEQVYLATDLDREGEAIAWHLSQELEHTKGGRIVFNQITKEAVQNAIKSPGDINVNKVDAQQGRRALDRLVGYKLSPLLWEKVKRGLSAGRVQSVAVRLICEREKEIEKFILKEYWTILAKFSSPGRKVILEAKLSKVEDKAIKILNEKEARGLAERIEKESYRVTEVKKEKKEMSPYAPFITSTLQQTASYYLKLSTSQTMKIAQDLYEGQNVGKEERIGLITYMRTDSVRVAKEAQLEARNYLKKELGQEFVPTKIPFYKNKKSSQDAHEAIRPTSIFRTPDKMKKYLSSRHLKLYELIWRRFLASQMERAILSTLTVSIQSEKYLFQAEGRKIEFPGFISIYKEKGRKEKILPPVKEGEVLELKELVSEQRFTQPPSHYTEASLVKALEEKGIGRPSTYVPTIATIKTRGYVRWQKGKLIPTLLAKVVNDLLVDNFSTILDTRFTARMEEGLDAVEEGEKEWTILIGDFYHQFDKDLNIAKEKMKNVKKEGLQINSTKCEQCGKKMVLKFGRYGAFLACCDYPECKNTRDISNKTGVRCSTPDCKGEIVERTSKKGAIFYGCSKFPQCRFISQQAPIKEICSHCQNPFLFRDKDGFKCPRCGEKTKGYRIEELKLEKIPYKIIKKIDADRVAE</sequence>
<dbReference type="GO" id="GO:0006265">
    <property type="term" value="P:DNA topological change"/>
    <property type="evidence" value="ECO:0007669"/>
    <property type="project" value="UniProtKB-UniRule"/>
</dbReference>
<evidence type="ECO:0000256" key="9">
    <source>
        <dbReference type="ARBA" id="ARBA00023235"/>
    </source>
</evidence>
<dbReference type="SMART" id="SM00436">
    <property type="entry name" value="TOP1Bc"/>
    <property type="match status" value="1"/>
</dbReference>
<feature type="active site" description="O-(5'-phospho-DNA)-tyrosine intermediate" evidence="10">
    <location>
        <position position="299"/>
    </location>
</feature>
<dbReference type="GO" id="GO:0008270">
    <property type="term" value="F:zinc ion binding"/>
    <property type="evidence" value="ECO:0007669"/>
    <property type="project" value="UniProtKB-KW"/>
</dbReference>
<evidence type="ECO:0000256" key="3">
    <source>
        <dbReference type="ARBA" id="ARBA00022723"/>
    </source>
</evidence>
<dbReference type="InterPro" id="IPR013498">
    <property type="entry name" value="Topo_IA_Znf"/>
</dbReference>
<evidence type="ECO:0000256" key="8">
    <source>
        <dbReference type="ARBA" id="ARBA00023125"/>
    </source>
</evidence>
<dbReference type="PROSITE" id="PS52039">
    <property type="entry name" value="TOPO_IA_2"/>
    <property type="match status" value="1"/>
</dbReference>
<dbReference type="AlphaFoldDB" id="A0A7C1M7F1"/>
<dbReference type="GO" id="GO:0003917">
    <property type="term" value="F:DNA topoisomerase type I (single strand cut, ATP-independent) activity"/>
    <property type="evidence" value="ECO:0007669"/>
    <property type="project" value="UniProtKB-UniRule"/>
</dbReference>
<dbReference type="SMART" id="SM00437">
    <property type="entry name" value="TOP1Ac"/>
    <property type="match status" value="1"/>
</dbReference>
<comment type="function">
    <text evidence="10">Releases the supercoiling and torsional tension of DNA, which is introduced during the DNA replication and transcription, by transiently cleaving and rejoining one strand of the DNA duplex. Introduces a single-strand break via transesterification at a target site in duplex DNA. The scissile phosphodiester is attacked by the catalytic tyrosine of the enzyme, resulting in the formation of a DNA-(5'-phosphotyrosyl)-enzyme intermediate and the expulsion of a 3'-OH DNA strand. The free DNA strand then undergoes passage around the unbroken strand, thus removing DNA supercoils. Finally, in the religation step, the DNA 3'-OH attacks the covalent intermediate to expel the active-site tyrosine and restore the DNA phosphodiester backbone.</text>
</comment>
<dbReference type="EC" id="5.6.2.1" evidence="10"/>
<accession>A0A7C1M7F1</accession>
<dbReference type="EMBL" id="DRFT01000030">
    <property type="protein sequence ID" value="HDZ49670.1"/>
    <property type="molecule type" value="Genomic_DNA"/>
</dbReference>
<dbReference type="InterPro" id="IPR003601">
    <property type="entry name" value="Topo_IA_2"/>
</dbReference>
<feature type="domain" description="Toprim" evidence="11">
    <location>
        <begin position="4"/>
        <end position="114"/>
    </location>
</feature>
<comment type="caution">
    <text evidence="13">The sequence shown here is derived from an EMBL/GenBank/DDBJ whole genome shotgun (WGS) entry which is preliminary data.</text>
</comment>
<keyword evidence="4" id="KW-0863">Zinc-finger</keyword>
<evidence type="ECO:0000256" key="7">
    <source>
        <dbReference type="ARBA" id="ARBA00023029"/>
    </source>
</evidence>
<evidence type="ECO:0000256" key="10">
    <source>
        <dbReference type="HAMAP-Rule" id="MF_00952"/>
    </source>
</evidence>
<proteinExistence type="inferred from homology"/>
<dbReference type="InterPro" id="IPR013497">
    <property type="entry name" value="Topo_IA_cen"/>
</dbReference>
<name>A0A7C1M7F1_UNCAE</name>
<dbReference type="CDD" id="cd00186">
    <property type="entry name" value="TOP1Ac"/>
    <property type="match status" value="1"/>
</dbReference>
<feature type="region of interest" description="Interaction with DNA" evidence="10">
    <location>
        <begin position="162"/>
        <end position="167"/>
    </location>
</feature>
<keyword evidence="9 10" id="KW-0413">Isomerase</keyword>
<dbReference type="InterPro" id="IPR003602">
    <property type="entry name" value="Topo_IA_DNA-bd_dom"/>
</dbReference>
<dbReference type="PRINTS" id="PR00417">
    <property type="entry name" value="PRTPISMRASEI"/>
</dbReference>
<dbReference type="Proteomes" id="UP000885667">
    <property type="component" value="Unassembled WGS sequence"/>
</dbReference>
<dbReference type="Gene3D" id="2.70.20.10">
    <property type="entry name" value="Topoisomerase I, domain 3"/>
    <property type="match status" value="1"/>
</dbReference>